<sequence>MCVLLLKAAAPWLAAEAARWHGRQLVELCTAFGVKTVSLDRLAAGPSTASAQHDSNAPAPAEADVSCALSTLVGSGPLGSTPPATTTVFSSERVPLSRPPALPIAPDRHALWAARLRHAPPPHLG</sequence>
<gene>
    <name evidence="2" type="ORF">AAW51_1984</name>
</gene>
<dbReference type="EMBL" id="CP011371">
    <property type="protein sequence ID" value="AKJ28675.1"/>
    <property type="molecule type" value="Genomic_DNA"/>
</dbReference>
<dbReference type="AlphaFoldDB" id="A0A0G3BQ39"/>
<protein>
    <submittedName>
        <fullName evidence="2">Uncharacterized protein</fullName>
    </submittedName>
</protein>
<evidence type="ECO:0000313" key="3">
    <source>
        <dbReference type="Proteomes" id="UP000035352"/>
    </source>
</evidence>
<reference evidence="2 3" key="1">
    <citation type="submission" date="2015-05" db="EMBL/GenBank/DDBJ databases">
        <authorList>
            <person name="Tang B."/>
            <person name="Yu Y."/>
        </authorList>
    </citation>
    <scope>NUCLEOTIDE SEQUENCE [LARGE SCALE GENOMIC DNA]</scope>
    <source>
        <strain evidence="2 3">DSM 7029</strain>
    </source>
</reference>
<dbReference type="Proteomes" id="UP000035352">
    <property type="component" value="Chromosome"/>
</dbReference>
<proteinExistence type="predicted"/>
<evidence type="ECO:0000313" key="2">
    <source>
        <dbReference type="EMBL" id="AKJ28675.1"/>
    </source>
</evidence>
<feature type="region of interest" description="Disordered" evidence="1">
    <location>
        <begin position="76"/>
        <end position="100"/>
    </location>
</feature>
<organism evidence="2 3">
    <name type="scientific">Caldimonas brevitalea</name>
    <dbReference type="NCBI Taxonomy" id="413882"/>
    <lineage>
        <taxon>Bacteria</taxon>
        <taxon>Pseudomonadati</taxon>
        <taxon>Pseudomonadota</taxon>
        <taxon>Betaproteobacteria</taxon>
        <taxon>Burkholderiales</taxon>
        <taxon>Sphaerotilaceae</taxon>
        <taxon>Caldimonas</taxon>
    </lineage>
</organism>
<keyword evidence="3" id="KW-1185">Reference proteome</keyword>
<name>A0A0G3BQ39_9BURK</name>
<evidence type="ECO:0000256" key="1">
    <source>
        <dbReference type="SAM" id="MobiDB-lite"/>
    </source>
</evidence>
<accession>A0A0G3BQ39</accession>
<dbReference type="KEGG" id="pbh:AAW51_1984"/>